<dbReference type="AlphaFoldDB" id="L8WDY3"/>
<dbReference type="Proteomes" id="UP000011668">
    <property type="component" value="Unassembled WGS sequence"/>
</dbReference>
<proteinExistence type="predicted"/>
<evidence type="ECO:0000313" key="1">
    <source>
        <dbReference type="EMBL" id="ELU36381.1"/>
    </source>
</evidence>
<accession>L8WDY3</accession>
<sequence length="27" mass="3039">MQSYCGERFLRSYITIESLAPEAGTSE</sequence>
<comment type="caution">
    <text evidence="1">The sequence shown here is derived from an EMBL/GenBank/DDBJ whole genome shotgun (WGS) entry which is preliminary data.</text>
</comment>
<dbReference type="HOGENOM" id="CLU_3415265_0_0_1"/>
<organism evidence="1 2">
    <name type="scientific">Thanatephorus cucumeris (strain AG1-IA)</name>
    <name type="common">Rice sheath blight fungus</name>
    <name type="synonym">Rhizoctonia solani</name>
    <dbReference type="NCBI Taxonomy" id="983506"/>
    <lineage>
        <taxon>Eukaryota</taxon>
        <taxon>Fungi</taxon>
        <taxon>Dikarya</taxon>
        <taxon>Basidiomycota</taxon>
        <taxon>Agaricomycotina</taxon>
        <taxon>Agaricomycetes</taxon>
        <taxon>Cantharellales</taxon>
        <taxon>Ceratobasidiaceae</taxon>
        <taxon>Rhizoctonia</taxon>
        <taxon>Rhizoctonia solani AG-1</taxon>
    </lineage>
</organism>
<gene>
    <name evidence="1" type="ORF">AG1IA_09588</name>
</gene>
<evidence type="ECO:0000313" key="2">
    <source>
        <dbReference type="Proteomes" id="UP000011668"/>
    </source>
</evidence>
<name>L8WDY3_THACA</name>
<reference evidence="1 2" key="1">
    <citation type="journal article" date="2013" name="Nat. Commun.">
        <title>The evolution and pathogenic mechanisms of the rice sheath blight pathogen.</title>
        <authorList>
            <person name="Zheng A."/>
            <person name="Lin R."/>
            <person name="Xu L."/>
            <person name="Qin P."/>
            <person name="Tang C."/>
            <person name="Ai P."/>
            <person name="Zhang D."/>
            <person name="Liu Y."/>
            <person name="Sun Z."/>
            <person name="Feng H."/>
            <person name="Wang Y."/>
            <person name="Chen Y."/>
            <person name="Liang X."/>
            <person name="Fu R."/>
            <person name="Li Q."/>
            <person name="Zhang J."/>
            <person name="Yu X."/>
            <person name="Xie Z."/>
            <person name="Ding L."/>
            <person name="Guan P."/>
            <person name="Tang J."/>
            <person name="Liang Y."/>
            <person name="Wang S."/>
            <person name="Deng Q."/>
            <person name="Li S."/>
            <person name="Zhu J."/>
            <person name="Wang L."/>
            <person name="Liu H."/>
            <person name="Li P."/>
        </authorList>
    </citation>
    <scope>NUCLEOTIDE SEQUENCE [LARGE SCALE GENOMIC DNA]</scope>
    <source>
        <strain evidence="2">AG-1 IA</strain>
    </source>
</reference>
<keyword evidence="2" id="KW-1185">Reference proteome</keyword>
<protein>
    <submittedName>
        <fullName evidence="1">Uncharacterized protein</fullName>
    </submittedName>
</protein>
<dbReference type="EMBL" id="AFRT01003543">
    <property type="protein sequence ID" value="ELU36381.1"/>
    <property type="molecule type" value="Genomic_DNA"/>
</dbReference>